<dbReference type="EMBL" id="VCAU01000019">
    <property type="protein sequence ID" value="KAF9891393.1"/>
    <property type="molecule type" value="Genomic_DNA"/>
</dbReference>
<evidence type="ECO:0000313" key="2">
    <source>
        <dbReference type="EMBL" id="KAF9891393.1"/>
    </source>
</evidence>
<dbReference type="Gene3D" id="3.80.10.10">
    <property type="entry name" value="Ribonuclease Inhibitor"/>
    <property type="match status" value="1"/>
</dbReference>
<feature type="region of interest" description="Disordered" evidence="1">
    <location>
        <begin position="652"/>
        <end position="674"/>
    </location>
</feature>
<dbReference type="InterPro" id="IPR032675">
    <property type="entry name" value="LRR_dom_sf"/>
</dbReference>
<organism evidence="2 3">
    <name type="scientific">Aspergillus nanangensis</name>
    <dbReference type="NCBI Taxonomy" id="2582783"/>
    <lineage>
        <taxon>Eukaryota</taxon>
        <taxon>Fungi</taxon>
        <taxon>Dikarya</taxon>
        <taxon>Ascomycota</taxon>
        <taxon>Pezizomycotina</taxon>
        <taxon>Eurotiomycetes</taxon>
        <taxon>Eurotiomycetidae</taxon>
        <taxon>Eurotiales</taxon>
        <taxon>Aspergillaceae</taxon>
        <taxon>Aspergillus</taxon>
        <taxon>Aspergillus subgen. Circumdati</taxon>
    </lineage>
</organism>
<dbReference type="SUPFAM" id="SSF52047">
    <property type="entry name" value="RNI-like"/>
    <property type="match status" value="1"/>
</dbReference>
<evidence type="ECO:0000313" key="3">
    <source>
        <dbReference type="Proteomes" id="UP001194746"/>
    </source>
</evidence>
<evidence type="ECO:0000256" key="1">
    <source>
        <dbReference type="SAM" id="MobiDB-lite"/>
    </source>
</evidence>
<comment type="caution">
    <text evidence="2">The sequence shown here is derived from an EMBL/GenBank/DDBJ whole genome shotgun (WGS) entry which is preliminary data.</text>
</comment>
<keyword evidence="3" id="KW-1185">Reference proteome</keyword>
<protein>
    <submittedName>
        <fullName evidence="2">Uncharacterized protein</fullName>
    </submittedName>
</protein>
<sequence>MSRIEWKEYLETPSSESYQAQDLADAKNRTATIQTTKIYHLNTNIPPQAHLPMSLTLKVPQNLFGLLPPEIFDQIIHLLTIQGDRASLLRLACTSKPMASACIPAVQSITFKIIAIDVGDRYWASNLRWEVEIIVSKLTRRSTKESGFSDVRRLIVRTRGCIHSQFESRWNPLITLIERLPALEEFCYEFSACHHRLPARVFDSLQPQRTTLRVKSEKWHRLADTFITPSGFHVVRCPSRIGAGLRWGRSDDEEEGSIDKALARRELLDSSETRDTGFVGSDLQRVWYTPALGDSGWIHVRTEKNGRVLPLESLKALWIGAHRYSKTKSLNVDSLVGWTTVADFSVLETLDLELVAEQSALEYWAVNLVFSRLRTLLLKIRPSDGDNDGLFRATERFLCSLPPLSQLDLNGWHSMIPVEQLVQRHGQKLRKLVLSSLQWQRLTKDDVLTIAQHCPVLEDLTLTLRRSQGNREQVECYKALGTVQNLQYLDLTLDVSEVGLYGGEHGEDGDDPSFDQFDAKACENDLGALYPVRNGDIRRILVNTCIDQKLASSIFHAICRATSRGCVQLERMIVRTEGTGGGENGHRFESLVGLFSSEWLVEPNSNALAHNQIEAKETKCDAKMATRRSKHLELWLETIFYRLWPKHQKQQRKVSKKLQNKRDKERAEKKTSLV</sequence>
<reference evidence="2" key="2">
    <citation type="submission" date="2020-02" db="EMBL/GenBank/DDBJ databases">
        <authorList>
            <person name="Gilchrist C.L.M."/>
            <person name="Chooi Y.-H."/>
        </authorList>
    </citation>
    <scope>NUCLEOTIDE SEQUENCE</scope>
    <source>
        <strain evidence="2">MST-FP2251</strain>
    </source>
</reference>
<name>A0AAD4CTA4_ASPNN</name>
<dbReference type="Proteomes" id="UP001194746">
    <property type="component" value="Unassembled WGS sequence"/>
</dbReference>
<dbReference type="AlphaFoldDB" id="A0AAD4CTA4"/>
<accession>A0AAD4CTA4</accession>
<reference evidence="2" key="1">
    <citation type="journal article" date="2019" name="Beilstein J. Org. Chem.">
        <title>Nanangenines: drimane sesquiterpenoids as the dominant metabolite cohort of a novel Australian fungus, Aspergillus nanangensis.</title>
        <authorList>
            <person name="Lacey H.J."/>
            <person name="Gilchrist C.L.M."/>
            <person name="Crombie A."/>
            <person name="Kalaitzis J.A."/>
            <person name="Vuong D."/>
            <person name="Rutledge P.J."/>
            <person name="Turner P."/>
            <person name="Pitt J.I."/>
            <person name="Lacey E."/>
            <person name="Chooi Y.H."/>
            <person name="Piggott A.M."/>
        </authorList>
    </citation>
    <scope>NUCLEOTIDE SEQUENCE</scope>
    <source>
        <strain evidence="2">MST-FP2251</strain>
    </source>
</reference>
<gene>
    <name evidence="2" type="ORF">FE257_004249</name>
</gene>
<proteinExistence type="predicted"/>
<feature type="compositionally biased region" description="Basic and acidic residues" evidence="1">
    <location>
        <begin position="660"/>
        <end position="674"/>
    </location>
</feature>